<comment type="catalytic activity">
    <reaction evidence="15 17 19">
        <text>(6S)-NADHX + ADP = AMP + phosphate + NADH + H(+)</text>
        <dbReference type="Rhea" id="RHEA:32223"/>
        <dbReference type="ChEBI" id="CHEBI:15378"/>
        <dbReference type="ChEBI" id="CHEBI:43474"/>
        <dbReference type="ChEBI" id="CHEBI:57945"/>
        <dbReference type="ChEBI" id="CHEBI:64074"/>
        <dbReference type="ChEBI" id="CHEBI:456215"/>
        <dbReference type="ChEBI" id="CHEBI:456216"/>
        <dbReference type="EC" id="4.2.1.136"/>
    </reaction>
</comment>
<feature type="binding site" evidence="18">
    <location>
        <position position="190"/>
    </location>
    <ligand>
        <name>(6S)-NADPHX</name>
        <dbReference type="ChEBI" id="CHEBI:64076"/>
    </ligand>
</feature>
<feature type="binding site" evidence="17">
    <location>
        <position position="508"/>
    </location>
    <ligand>
        <name>(6S)-NADPHX</name>
        <dbReference type="ChEBI" id="CHEBI:64076"/>
    </ligand>
</feature>
<evidence type="ECO:0000256" key="8">
    <source>
        <dbReference type="ARBA" id="ARBA00022857"/>
    </source>
</evidence>
<dbReference type="EC" id="5.1.99.6" evidence="19"/>
<keyword evidence="24" id="KW-1185">Reference proteome</keyword>
<dbReference type="GO" id="GO:0052856">
    <property type="term" value="F:NAD(P)HX epimerase activity"/>
    <property type="evidence" value="ECO:0007669"/>
    <property type="project" value="UniProtKB-EC"/>
</dbReference>
<comment type="similarity">
    <text evidence="18">Belongs to the NnrE/AIBP family.</text>
</comment>
<sequence>MQYHALYQIAQIRDIEKQAKASLAIGNPTARLPDSLMITAGKAAAQLAWRILDAASKKDVKKIMILAGPGDNGGDAFEVAHQLAEMAQLSPEDTHYEIHVLICGEPNAYSNDAKKSLLAAQTNSIHWHTIDPLQQAQLQRDKLPQLNFSQFDLIVDGLFGIGLSRPITGIVAELIIQINHSKACPVLALDVPSGLNADTGQVIATIATTAEDAVAVIASHTISFIANKPGLHTASGKDYAGIVVVDDLNIDNGYYPVPYAYLSNPSQLSTLIPARKQNSHKGSYGDVLIVGGSTGMQGAAILAGRAALYTGAGRVYLDLIEPSSSVDYSHPEIMHSSIEEHDLSNAHVVIGPGLGHSPNALNRLRHALIHAPALVIDADALNLIAIHTDLQALCRNRSNLSWRTIITPHPLEAARLLNCDTGKIQADRCLAAQTLANQFRCTVILKGSGSIIAAEIMGNSAEANKALAKTDNHPNDGESRSTQPRSDKTQICINPSGNPALATAGTGDVLAGICGTMLGQGLSAFNAACLATYIHGLAADDCVRENFGPIGMNASELIPAVRKVLNQMIQ</sequence>
<dbReference type="PANTHER" id="PTHR12592:SF0">
    <property type="entry name" value="ATP-DEPENDENT (S)-NAD(P)H-HYDRATE DEHYDRATASE"/>
    <property type="match status" value="1"/>
</dbReference>
<dbReference type="PROSITE" id="PS51385">
    <property type="entry name" value="YJEF_N"/>
    <property type="match status" value="1"/>
</dbReference>
<evidence type="ECO:0000256" key="1">
    <source>
        <dbReference type="ARBA" id="ARBA00000013"/>
    </source>
</evidence>
<dbReference type="HAMAP" id="MF_01966">
    <property type="entry name" value="NADHX_epimerase"/>
    <property type="match status" value="1"/>
</dbReference>
<evidence type="ECO:0000259" key="21">
    <source>
        <dbReference type="PROSITE" id="PS51383"/>
    </source>
</evidence>
<feature type="domain" description="YjeF C-terminal" evidence="21">
    <location>
        <begin position="264"/>
        <end position="568"/>
    </location>
</feature>
<dbReference type="InterPro" id="IPR004443">
    <property type="entry name" value="YjeF_N_dom"/>
</dbReference>
<dbReference type="EMBL" id="JBHLXJ010000002">
    <property type="protein sequence ID" value="MFC0348344.1"/>
    <property type="molecule type" value="Genomic_DNA"/>
</dbReference>
<comment type="function">
    <text evidence="18">Catalyzes the epimerization of the S- and R-forms of NAD(P)HX, a damaged form of NAD(P)H that is a result of enzymatic or heat-dependent hydration. This is a prerequisite for the S-specific NAD(P)H-hydrate dehydratase to allow the repair of both epimers of NAD(P)HX.</text>
</comment>
<comment type="function">
    <text evidence="17">Catalyzes the dehydration of the S-form of NAD(P)HX at the expense of ADP, which is converted to AMP. Together with NAD(P)HX epimerase, which catalyzes the epimerization of the S- and R-forms, the enzyme allows the repair of both epimers of NAD(P)HX, a damaged form of NAD(P)H that is a result of enzymatic or heat-dependent hydration.</text>
</comment>
<feature type="region of interest" description="Disordered" evidence="20">
    <location>
        <begin position="465"/>
        <end position="489"/>
    </location>
</feature>
<gene>
    <name evidence="18" type="primary">nnrE</name>
    <name evidence="17" type="synonym">nnrD</name>
    <name evidence="23" type="ORF">ACFFJH_00860</name>
</gene>
<feature type="binding site" evidence="18">
    <location>
        <begin position="71"/>
        <end position="75"/>
    </location>
    <ligand>
        <name>(6S)-NADPHX</name>
        <dbReference type="ChEBI" id="CHEBI:64076"/>
    </ligand>
</feature>
<dbReference type="Gene3D" id="3.40.50.10260">
    <property type="entry name" value="YjeF N-terminal domain"/>
    <property type="match status" value="1"/>
</dbReference>
<feature type="domain" description="YjeF N-terminal" evidence="22">
    <location>
        <begin position="12"/>
        <end position="256"/>
    </location>
</feature>
<comment type="subunit">
    <text evidence="17">Homotetramer.</text>
</comment>
<comment type="catalytic activity">
    <reaction evidence="16 17 19">
        <text>(6S)-NADPHX + ADP = AMP + phosphate + NADPH + H(+)</text>
        <dbReference type="Rhea" id="RHEA:32235"/>
        <dbReference type="ChEBI" id="CHEBI:15378"/>
        <dbReference type="ChEBI" id="CHEBI:43474"/>
        <dbReference type="ChEBI" id="CHEBI:57783"/>
        <dbReference type="ChEBI" id="CHEBI:64076"/>
        <dbReference type="ChEBI" id="CHEBI:456215"/>
        <dbReference type="ChEBI" id="CHEBI:456216"/>
        <dbReference type="EC" id="4.2.1.136"/>
    </reaction>
</comment>
<dbReference type="PROSITE" id="PS51383">
    <property type="entry name" value="YJEF_C_3"/>
    <property type="match status" value="1"/>
</dbReference>
<evidence type="ECO:0000256" key="20">
    <source>
        <dbReference type="SAM" id="MobiDB-lite"/>
    </source>
</evidence>
<dbReference type="PANTHER" id="PTHR12592">
    <property type="entry name" value="ATP-DEPENDENT (S)-NAD(P)H-HYDRATE DEHYDRATASE FAMILY MEMBER"/>
    <property type="match status" value="1"/>
</dbReference>
<dbReference type="SUPFAM" id="SSF53613">
    <property type="entry name" value="Ribokinase-like"/>
    <property type="match status" value="1"/>
</dbReference>
<evidence type="ECO:0000256" key="5">
    <source>
        <dbReference type="ARBA" id="ARBA00022723"/>
    </source>
</evidence>
<proteinExistence type="inferred from homology"/>
<reference evidence="23 24" key="1">
    <citation type="submission" date="2024-09" db="EMBL/GenBank/DDBJ databases">
        <authorList>
            <person name="Sun Q."/>
            <person name="Mori K."/>
        </authorList>
    </citation>
    <scope>NUCLEOTIDE SEQUENCE [LARGE SCALE GENOMIC DNA]</scope>
    <source>
        <strain evidence="23 24">CCM 8677</strain>
    </source>
</reference>
<dbReference type="EC" id="4.2.1.136" evidence="19"/>
<dbReference type="Proteomes" id="UP001589844">
    <property type="component" value="Unassembled WGS sequence"/>
</dbReference>
<comment type="catalytic activity">
    <reaction evidence="2 18 19">
        <text>(6R)-NADPHX = (6S)-NADPHX</text>
        <dbReference type="Rhea" id="RHEA:32227"/>
        <dbReference type="ChEBI" id="CHEBI:64076"/>
        <dbReference type="ChEBI" id="CHEBI:64077"/>
        <dbReference type="EC" id="5.1.99.6"/>
    </reaction>
</comment>
<dbReference type="InterPro" id="IPR029056">
    <property type="entry name" value="Ribokinase-like"/>
</dbReference>
<dbReference type="PIRSF" id="PIRSF017184">
    <property type="entry name" value="Nnr"/>
    <property type="match status" value="1"/>
</dbReference>
<evidence type="ECO:0000256" key="6">
    <source>
        <dbReference type="ARBA" id="ARBA00022741"/>
    </source>
</evidence>
<feature type="binding site" evidence="18">
    <location>
        <begin position="160"/>
        <end position="166"/>
    </location>
    <ligand>
        <name>(6S)-NADPHX</name>
        <dbReference type="ChEBI" id="CHEBI:64076"/>
    </ligand>
</feature>
<keyword evidence="8 17" id="KW-0521">NADP</keyword>
<keyword evidence="9 18" id="KW-0630">Potassium</keyword>
<evidence type="ECO:0000256" key="7">
    <source>
        <dbReference type="ARBA" id="ARBA00022840"/>
    </source>
</evidence>
<keyword evidence="6 17" id="KW-0547">Nucleotide-binding</keyword>
<dbReference type="RefSeq" id="WP_390209393.1">
    <property type="nucleotide sequence ID" value="NZ_JBHLXJ010000002.1"/>
</dbReference>
<feature type="binding site" evidence="17">
    <location>
        <begin position="446"/>
        <end position="450"/>
    </location>
    <ligand>
        <name>AMP</name>
        <dbReference type="ChEBI" id="CHEBI:456215"/>
    </ligand>
</feature>
<comment type="similarity">
    <text evidence="3 19">In the N-terminal section; belongs to the NnrE/AIBP family.</text>
</comment>
<evidence type="ECO:0000256" key="14">
    <source>
        <dbReference type="ARBA" id="ARBA00025153"/>
    </source>
</evidence>
<comment type="caution">
    <text evidence="23">The sequence shown here is derived from an EMBL/GenBank/DDBJ whole genome shotgun (WGS) entry which is preliminary data.</text>
</comment>
<evidence type="ECO:0000256" key="9">
    <source>
        <dbReference type="ARBA" id="ARBA00022958"/>
    </source>
</evidence>
<protein>
    <recommendedName>
        <fullName evidence="19">Bifunctional NAD(P)H-hydrate repair enzyme</fullName>
    </recommendedName>
    <alternativeName>
        <fullName evidence="19">Nicotinamide nucleotide repair protein</fullName>
    </alternativeName>
    <domain>
        <recommendedName>
            <fullName evidence="19">ADP-dependent (S)-NAD(P)H-hydrate dehydratase</fullName>
            <ecNumber evidence="19">4.2.1.136</ecNumber>
        </recommendedName>
        <alternativeName>
            <fullName evidence="19">ADP-dependent NAD(P)HX dehydratase</fullName>
        </alternativeName>
    </domain>
    <domain>
        <recommendedName>
            <fullName evidence="19">NAD(P)H-hydrate epimerase</fullName>
            <ecNumber evidence="19">5.1.99.6</ecNumber>
        </recommendedName>
    </domain>
</protein>
<keyword evidence="11 18" id="KW-0413">Isomerase</keyword>
<evidence type="ECO:0000256" key="2">
    <source>
        <dbReference type="ARBA" id="ARBA00000909"/>
    </source>
</evidence>
<comment type="catalytic activity">
    <reaction evidence="1 18 19">
        <text>(6R)-NADHX = (6S)-NADHX</text>
        <dbReference type="Rhea" id="RHEA:32215"/>
        <dbReference type="ChEBI" id="CHEBI:64074"/>
        <dbReference type="ChEBI" id="CHEBI:64075"/>
        <dbReference type="EC" id="5.1.99.6"/>
    </reaction>
</comment>
<dbReference type="NCBIfam" id="TIGR00197">
    <property type="entry name" value="yjeF_nterm"/>
    <property type="match status" value="1"/>
</dbReference>
<keyword evidence="12 17" id="KW-0456">Lyase</keyword>
<feature type="compositionally biased region" description="Polar residues" evidence="20">
    <location>
        <begin position="480"/>
        <end position="489"/>
    </location>
</feature>
<feature type="compositionally biased region" description="Basic and acidic residues" evidence="20">
    <location>
        <begin position="468"/>
        <end position="479"/>
    </location>
</feature>
<feature type="binding site" evidence="17">
    <location>
        <position position="409"/>
    </location>
    <ligand>
        <name>(6S)-NADPHX</name>
        <dbReference type="ChEBI" id="CHEBI:64076"/>
    </ligand>
</feature>
<evidence type="ECO:0000256" key="11">
    <source>
        <dbReference type="ARBA" id="ARBA00023235"/>
    </source>
</evidence>
<comment type="cofactor">
    <cofactor evidence="17">
        <name>Mg(2+)</name>
        <dbReference type="ChEBI" id="CHEBI:18420"/>
    </cofactor>
</comment>
<evidence type="ECO:0000259" key="22">
    <source>
        <dbReference type="PROSITE" id="PS51385"/>
    </source>
</evidence>
<dbReference type="HAMAP" id="MF_01965">
    <property type="entry name" value="NADHX_dehydratase"/>
    <property type="match status" value="1"/>
</dbReference>
<evidence type="ECO:0000313" key="24">
    <source>
        <dbReference type="Proteomes" id="UP001589844"/>
    </source>
</evidence>
<dbReference type="SUPFAM" id="SSF64153">
    <property type="entry name" value="YjeF N-terminal domain-like"/>
    <property type="match status" value="1"/>
</dbReference>
<comment type="similarity">
    <text evidence="17">Belongs to the NnrD/CARKD family.</text>
</comment>
<evidence type="ECO:0000256" key="4">
    <source>
        <dbReference type="ARBA" id="ARBA00009524"/>
    </source>
</evidence>
<evidence type="ECO:0000256" key="13">
    <source>
        <dbReference type="ARBA" id="ARBA00023268"/>
    </source>
</evidence>
<evidence type="ECO:0000256" key="12">
    <source>
        <dbReference type="ARBA" id="ARBA00023239"/>
    </source>
</evidence>
<feature type="binding site" evidence="18">
    <location>
        <position position="72"/>
    </location>
    <ligand>
        <name>K(+)</name>
        <dbReference type="ChEBI" id="CHEBI:29103"/>
    </ligand>
</feature>
<dbReference type="CDD" id="cd01171">
    <property type="entry name" value="YXKO-related"/>
    <property type="match status" value="1"/>
</dbReference>
<evidence type="ECO:0000256" key="3">
    <source>
        <dbReference type="ARBA" id="ARBA00006001"/>
    </source>
</evidence>
<comment type="function">
    <text evidence="14 19">Bifunctional enzyme that catalyzes the epimerization of the S- and R-forms of NAD(P)HX and the dehydration of the S-form of NAD(P)HX at the expense of ADP, which is converted to AMP. This allows the repair of both epimers of NAD(P)HX, a damaged form of NAD(P)H that is a result of enzymatic or heat-dependent hydration.</text>
</comment>
<comment type="cofactor">
    <cofactor evidence="18 19">
        <name>K(+)</name>
        <dbReference type="ChEBI" id="CHEBI:29103"/>
    </cofactor>
    <text evidence="18 19">Binds 1 potassium ion per subunit.</text>
</comment>
<keyword evidence="5 18" id="KW-0479">Metal-binding</keyword>
<dbReference type="InterPro" id="IPR000631">
    <property type="entry name" value="CARKD"/>
</dbReference>
<evidence type="ECO:0000256" key="15">
    <source>
        <dbReference type="ARBA" id="ARBA00048238"/>
    </source>
</evidence>
<evidence type="ECO:0000256" key="16">
    <source>
        <dbReference type="ARBA" id="ARBA00049209"/>
    </source>
</evidence>
<organism evidence="23 24">
    <name type="scientific">Undibacterium danionis</name>
    <dbReference type="NCBI Taxonomy" id="1812100"/>
    <lineage>
        <taxon>Bacteria</taxon>
        <taxon>Pseudomonadati</taxon>
        <taxon>Pseudomonadota</taxon>
        <taxon>Betaproteobacteria</taxon>
        <taxon>Burkholderiales</taxon>
        <taxon>Oxalobacteraceae</taxon>
        <taxon>Undibacterium</taxon>
    </lineage>
</organism>
<dbReference type="Gene3D" id="3.40.1190.20">
    <property type="match status" value="1"/>
</dbReference>
<keyword evidence="10 17" id="KW-0520">NAD</keyword>
<feature type="binding site" evidence="18">
    <location>
        <position position="156"/>
    </location>
    <ligand>
        <name>K(+)</name>
        <dbReference type="ChEBI" id="CHEBI:29103"/>
    </ligand>
</feature>
<evidence type="ECO:0000256" key="18">
    <source>
        <dbReference type="HAMAP-Rule" id="MF_01966"/>
    </source>
</evidence>
<comment type="caution">
    <text evidence="18">Lacks conserved residue(s) required for the propagation of feature annotation.</text>
</comment>
<evidence type="ECO:0000313" key="23">
    <source>
        <dbReference type="EMBL" id="MFC0348344.1"/>
    </source>
</evidence>
<dbReference type="Pfam" id="PF03853">
    <property type="entry name" value="YjeF_N"/>
    <property type="match status" value="1"/>
</dbReference>
<feature type="binding site" evidence="18">
    <location>
        <position position="193"/>
    </location>
    <ligand>
        <name>K(+)</name>
        <dbReference type="ChEBI" id="CHEBI:29103"/>
    </ligand>
</feature>
<dbReference type="Pfam" id="PF01256">
    <property type="entry name" value="Carb_kinase"/>
    <property type="match status" value="2"/>
</dbReference>
<keyword evidence="7 17" id="KW-0067">ATP-binding</keyword>
<feature type="binding site" evidence="17">
    <location>
        <position position="299"/>
    </location>
    <ligand>
        <name>(6S)-NADPHX</name>
        <dbReference type="ChEBI" id="CHEBI:64076"/>
    </ligand>
</feature>
<feature type="binding site" evidence="17">
    <location>
        <position position="353"/>
    </location>
    <ligand>
        <name>(6S)-NADPHX</name>
        <dbReference type="ChEBI" id="CHEBI:64076"/>
    </ligand>
</feature>
<feature type="binding site" evidence="17">
    <location>
        <position position="507"/>
    </location>
    <ligand>
        <name>AMP</name>
        <dbReference type="ChEBI" id="CHEBI:456215"/>
    </ligand>
</feature>
<name>A0ABV6IBS7_9BURK</name>
<accession>A0ABV6IBS7</accession>
<dbReference type="InterPro" id="IPR036652">
    <property type="entry name" value="YjeF_N_dom_sf"/>
</dbReference>
<comment type="similarity">
    <text evidence="4 19">In the C-terminal section; belongs to the NnrD/CARKD family.</text>
</comment>
<keyword evidence="13" id="KW-0511">Multifunctional enzyme</keyword>
<dbReference type="InterPro" id="IPR030677">
    <property type="entry name" value="Nnr"/>
</dbReference>
<evidence type="ECO:0000256" key="10">
    <source>
        <dbReference type="ARBA" id="ARBA00023027"/>
    </source>
</evidence>
<evidence type="ECO:0000256" key="17">
    <source>
        <dbReference type="HAMAP-Rule" id="MF_01965"/>
    </source>
</evidence>
<evidence type="ECO:0000256" key="19">
    <source>
        <dbReference type="PIRNR" id="PIRNR017184"/>
    </source>
</evidence>